<proteinExistence type="predicted"/>
<feature type="compositionally biased region" description="Gly residues" evidence="2">
    <location>
        <begin position="982"/>
        <end position="999"/>
    </location>
</feature>
<evidence type="ECO:0000313" key="5">
    <source>
        <dbReference type="Ensembl" id="ENSSORP00005040347.1"/>
    </source>
</evidence>
<dbReference type="GO" id="GO:0008270">
    <property type="term" value="F:zinc ion binding"/>
    <property type="evidence" value="ECO:0007669"/>
    <property type="project" value="InterPro"/>
</dbReference>
<dbReference type="GO" id="GO:0005794">
    <property type="term" value="C:Golgi apparatus"/>
    <property type="evidence" value="ECO:0007669"/>
    <property type="project" value="TreeGrafter"/>
</dbReference>
<evidence type="ECO:0000256" key="1">
    <source>
        <dbReference type="SAM" id="Coils"/>
    </source>
</evidence>
<keyword evidence="1" id="KW-0175">Coiled coil</keyword>
<feature type="domain" description="ZAD" evidence="3">
    <location>
        <begin position="11"/>
        <end position="81"/>
    </location>
</feature>
<dbReference type="InterPro" id="IPR052593">
    <property type="entry name" value="MT-associated_AKAP9-binding"/>
</dbReference>
<feature type="compositionally biased region" description="Basic and acidic residues" evidence="2">
    <location>
        <begin position="266"/>
        <end position="280"/>
    </location>
</feature>
<accession>A0A673BI58</accession>
<keyword evidence="6" id="KW-1185">Reference proteome</keyword>
<dbReference type="AlphaFoldDB" id="A0A673BI58"/>
<dbReference type="Proteomes" id="UP000472271">
    <property type="component" value="Unassembled WGS sequence"/>
</dbReference>
<feature type="region of interest" description="Disordered" evidence="2">
    <location>
        <begin position="962"/>
        <end position="999"/>
    </location>
</feature>
<dbReference type="PANTHER" id="PTHR46501:SF2">
    <property type="entry name" value="MYOMEGALIN"/>
    <property type="match status" value="1"/>
</dbReference>
<evidence type="ECO:0000256" key="2">
    <source>
        <dbReference type="SAM" id="MobiDB-lite"/>
    </source>
</evidence>
<name>A0A673BI58_9TELE</name>
<dbReference type="InterPro" id="IPR040947">
    <property type="entry name" value="SMYLE_N"/>
</dbReference>
<reference evidence="5" key="1">
    <citation type="submission" date="2025-08" db="UniProtKB">
        <authorList>
            <consortium name="Ensembl"/>
        </authorList>
    </citation>
    <scope>IDENTIFICATION</scope>
</reference>
<dbReference type="Ensembl" id="ENSSORT00005041386.1">
    <property type="protein sequence ID" value="ENSSORP00005040347.1"/>
    <property type="gene ID" value="ENSSORG00005018834.1"/>
</dbReference>
<dbReference type="Pfam" id="PF18615">
    <property type="entry name" value="SMYLE_N"/>
    <property type="match status" value="1"/>
</dbReference>
<evidence type="ECO:0000259" key="3">
    <source>
        <dbReference type="Pfam" id="PF07776"/>
    </source>
</evidence>
<dbReference type="GO" id="GO:0005634">
    <property type="term" value="C:nucleus"/>
    <property type="evidence" value="ECO:0007669"/>
    <property type="project" value="InterPro"/>
</dbReference>
<dbReference type="Pfam" id="PF07776">
    <property type="entry name" value="zf-AD"/>
    <property type="match status" value="1"/>
</dbReference>
<dbReference type="SUPFAM" id="SSF57997">
    <property type="entry name" value="Tropomyosin"/>
    <property type="match status" value="1"/>
</dbReference>
<evidence type="ECO:0000259" key="4">
    <source>
        <dbReference type="Pfam" id="PF18615"/>
    </source>
</evidence>
<feature type="region of interest" description="Disordered" evidence="2">
    <location>
        <begin position="265"/>
        <end position="294"/>
    </location>
</feature>
<evidence type="ECO:0000313" key="6">
    <source>
        <dbReference type="Proteomes" id="UP000472271"/>
    </source>
</evidence>
<dbReference type="PANTHER" id="PTHR46501">
    <property type="entry name" value="MYOMEGALIN"/>
    <property type="match status" value="1"/>
</dbReference>
<feature type="region of interest" description="Disordered" evidence="2">
    <location>
        <begin position="855"/>
        <end position="879"/>
    </location>
</feature>
<sequence>MLDSGTMKDSCRICARELCGNQRRWIFHPTSKLNLQVLLSHALGRELTRDGRGEFACSKCAFMLDRMYRFDTVIARVEALSLERLHKLLLEKDRLRQCIGGLYRKNNAEDGAAPLVGVVVTEAESEDSHVVDLSALQDVRYSDMVQDDLAYSVYESWADKEDPALDQNLHLQTCPGPDPLSGHKPRRCRGCAALRVADSDYEAVCKVPRSVGRRSTSCGPSTRYSGGPSGSEAAPVTCETDKTLCDLNPSPSSSVESLDTAVDVGCLKDRDDPGPDRGPEEALGPGGVAWSDAPAEGSVSGLELLLGLLRGWDYQPVKPHRGSRLPVLIKARLDPGLTLPLRPPYGGGADRDPDPLRATPEVVTPCPLQELVDMEEQWTDEYVQCGPFRFQQRVVDEQQSRLSRYEDAAAQCVNELNQAQNQVRSLQNKIRLSETRNQKLQERLGEMELELRSAREEAQQQERNLQNISDTMRSKEDEAAELYRVIEEQNRMLCSLRELTNRSQMQQLQVSGSESLRGQGEVLALQASLFQAQLDLQAGQRAQRQASRTQEDLNRALQRLEKDLQGALQHRRETQRHNQELQMALEKARSDLQEREEQLNEAERERKREEEERETKIREMKTSLDQKDQLIQEYTELMDEPKDKRDGLLVKLRQRIKDRDRALERAVDEKFRCVEEKDEQIRQLQLLLREKDRDVERQRCVLTNNQETISSLEVLVRGKSLELDQVCEAWRNVQQQGAESEEHHRRDLRERDAIISQLQTALHGRTQEAQDLRCSLLTQVQSSPRDVLEELKVRLQLKDRLFQEVLADRTRQAQEHQDQVQDLLRTISSRDQYIQESSGRLGEVMEEQTSRLQELRRQLSSAPGPGPGPGPGSGPGWTVDLDLDLQAVQEELRLALRRNQENQDLIRTQTTRLESMGRSLRAKDDIIRDLQIQTVNPPDLPLVQRLTRELLELKESLAQRYQDQDRPLTRGPVLGLDLDRPSGGGGGGGGGGGHQRSMG</sequence>
<feature type="region of interest" description="Disordered" evidence="2">
    <location>
        <begin position="588"/>
        <end position="618"/>
    </location>
</feature>
<reference evidence="5" key="2">
    <citation type="submission" date="2025-09" db="UniProtKB">
        <authorList>
            <consortium name="Ensembl"/>
        </authorList>
    </citation>
    <scope>IDENTIFICATION</scope>
</reference>
<dbReference type="GO" id="GO:1903358">
    <property type="term" value="P:regulation of Golgi organization"/>
    <property type="evidence" value="ECO:0007669"/>
    <property type="project" value="TreeGrafter"/>
</dbReference>
<dbReference type="GO" id="GO:0007098">
    <property type="term" value="P:centrosome cycle"/>
    <property type="evidence" value="ECO:0007669"/>
    <property type="project" value="TreeGrafter"/>
</dbReference>
<dbReference type="InParanoid" id="A0A673BI58"/>
<organism evidence="5 6">
    <name type="scientific">Sphaeramia orbicularis</name>
    <name type="common">orbiculate cardinalfish</name>
    <dbReference type="NCBI Taxonomy" id="375764"/>
    <lineage>
        <taxon>Eukaryota</taxon>
        <taxon>Metazoa</taxon>
        <taxon>Chordata</taxon>
        <taxon>Craniata</taxon>
        <taxon>Vertebrata</taxon>
        <taxon>Euteleostomi</taxon>
        <taxon>Actinopterygii</taxon>
        <taxon>Neopterygii</taxon>
        <taxon>Teleostei</taxon>
        <taxon>Neoteleostei</taxon>
        <taxon>Acanthomorphata</taxon>
        <taxon>Gobiaria</taxon>
        <taxon>Kurtiformes</taxon>
        <taxon>Apogonoidei</taxon>
        <taxon>Apogonidae</taxon>
        <taxon>Apogoninae</taxon>
        <taxon>Sphaeramia</taxon>
    </lineage>
</organism>
<feature type="coiled-coil region" evidence="1">
    <location>
        <begin position="395"/>
        <end position="492"/>
    </location>
</feature>
<protein>
    <submittedName>
        <fullName evidence="5">Uncharacterized protein</fullName>
    </submittedName>
</protein>
<feature type="domain" description="Short myomegalin-like EB1 binding protein N-terminal" evidence="4">
    <location>
        <begin position="130"/>
        <end position="338"/>
    </location>
</feature>
<feature type="compositionally biased region" description="Polar residues" evidence="2">
    <location>
        <begin position="213"/>
        <end position="224"/>
    </location>
</feature>
<dbReference type="GO" id="GO:0090063">
    <property type="term" value="P:positive regulation of microtubule nucleation"/>
    <property type="evidence" value="ECO:0007669"/>
    <property type="project" value="TreeGrafter"/>
</dbReference>
<dbReference type="GO" id="GO:0005813">
    <property type="term" value="C:centrosome"/>
    <property type="evidence" value="ECO:0007669"/>
    <property type="project" value="TreeGrafter"/>
</dbReference>
<dbReference type="InterPro" id="IPR012934">
    <property type="entry name" value="Znf_AD"/>
</dbReference>
<dbReference type="GO" id="GO:0060090">
    <property type="term" value="F:molecular adaptor activity"/>
    <property type="evidence" value="ECO:0007669"/>
    <property type="project" value="TreeGrafter"/>
</dbReference>
<feature type="region of interest" description="Disordered" evidence="2">
    <location>
        <begin position="213"/>
        <end position="235"/>
    </location>
</feature>